<keyword evidence="1" id="KW-1133">Transmembrane helix</keyword>
<dbReference type="AlphaFoldDB" id="A0A1E3K7B7"/>
<dbReference type="RefSeq" id="XP_019035816.1">
    <property type="nucleotide sequence ID" value="XM_019172874.1"/>
</dbReference>
<dbReference type="OrthoDB" id="2561686at2759"/>
<feature type="transmembrane region" description="Helical" evidence="1">
    <location>
        <begin position="51"/>
        <end position="76"/>
    </location>
</feature>
<comment type="caution">
    <text evidence="2">The sequence shown here is derived from an EMBL/GenBank/DDBJ whole genome shotgun (WGS) entry which is preliminary data.</text>
</comment>
<reference evidence="2 3" key="1">
    <citation type="submission" date="2016-06" db="EMBL/GenBank/DDBJ databases">
        <title>Evolution of pathogenesis and genome organization in the Tremellales.</title>
        <authorList>
            <person name="Cuomo C."/>
            <person name="Litvintseva A."/>
            <person name="Heitman J."/>
            <person name="Chen Y."/>
            <person name="Sun S."/>
            <person name="Springer D."/>
            <person name="Dromer F."/>
            <person name="Young S."/>
            <person name="Zeng Q."/>
            <person name="Chapman S."/>
            <person name="Gujja S."/>
            <person name="Saif S."/>
            <person name="Birren B."/>
        </authorList>
    </citation>
    <scope>NUCLEOTIDE SEQUENCE [LARGE SCALE GENOMIC DNA]</scope>
    <source>
        <strain evidence="2 3">CBS 7118</strain>
    </source>
</reference>
<protein>
    <submittedName>
        <fullName evidence="2">Uncharacterized protein</fullName>
    </submittedName>
</protein>
<sequence length="105" mass="11574">MANLIEGLYHTVQGLLQSIFAVFQSFFNVIYSFLHGIISLVWGVLESVAEFVGASVHFVISNILILGLLGLGFVLYNDRSKRGTIGNDIKTHAHNTRLQAQKKVG</sequence>
<organism evidence="2 3">
    <name type="scientific">Cryptococcus wingfieldii CBS 7118</name>
    <dbReference type="NCBI Taxonomy" id="1295528"/>
    <lineage>
        <taxon>Eukaryota</taxon>
        <taxon>Fungi</taxon>
        <taxon>Dikarya</taxon>
        <taxon>Basidiomycota</taxon>
        <taxon>Agaricomycotina</taxon>
        <taxon>Tremellomycetes</taxon>
        <taxon>Tremellales</taxon>
        <taxon>Cryptococcaceae</taxon>
        <taxon>Cryptococcus</taxon>
    </lineage>
</organism>
<evidence type="ECO:0000313" key="3">
    <source>
        <dbReference type="Proteomes" id="UP000094819"/>
    </source>
</evidence>
<feature type="transmembrane region" description="Helical" evidence="1">
    <location>
        <begin position="20"/>
        <end position="45"/>
    </location>
</feature>
<evidence type="ECO:0000256" key="1">
    <source>
        <dbReference type="SAM" id="Phobius"/>
    </source>
</evidence>
<proteinExistence type="predicted"/>
<keyword evidence="3" id="KW-1185">Reference proteome</keyword>
<dbReference type="Proteomes" id="UP000094819">
    <property type="component" value="Unassembled WGS sequence"/>
</dbReference>
<dbReference type="GeneID" id="30189913"/>
<keyword evidence="1" id="KW-0812">Transmembrane</keyword>
<gene>
    <name evidence="2" type="ORF">L198_00700</name>
</gene>
<accession>A0A1E3K7B7</accession>
<dbReference type="EMBL" id="AWGH01000001">
    <property type="protein sequence ID" value="ODO08961.1"/>
    <property type="molecule type" value="Genomic_DNA"/>
</dbReference>
<keyword evidence="1" id="KW-0472">Membrane</keyword>
<name>A0A1E3K7B7_9TREE</name>
<evidence type="ECO:0000313" key="2">
    <source>
        <dbReference type="EMBL" id="ODO08961.1"/>
    </source>
</evidence>